<dbReference type="SUPFAM" id="SSF52058">
    <property type="entry name" value="L domain-like"/>
    <property type="match status" value="1"/>
</dbReference>
<reference evidence="2 3" key="1">
    <citation type="submission" date="2020-10" db="EMBL/GenBank/DDBJ databases">
        <title>The Coptis chinensis genome and diversification of protoberbering-type alkaloids.</title>
        <authorList>
            <person name="Wang B."/>
            <person name="Shu S."/>
            <person name="Song C."/>
            <person name="Liu Y."/>
        </authorList>
    </citation>
    <scope>NUCLEOTIDE SEQUENCE [LARGE SCALE GENOMIC DNA]</scope>
    <source>
        <strain evidence="2">HL-2020</strain>
        <tissue evidence="2">Leaf</tissue>
    </source>
</reference>
<protein>
    <submittedName>
        <fullName evidence="2">Uncharacterized protein</fullName>
    </submittedName>
</protein>
<name>A0A835LX86_9MAGN</name>
<gene>
    <name evidence="2" type="ORF">IFM89_034104</name>
</gene>
<organism evidence="2 3">
    <name type="scientific">Coptis chinensis</name>
    <dbReference type="NCBI Taxonomy" id="261450"/>
    <lineage>
        <taxon>Eukaryota</taxon>
        <taxon>Viridiplantae</taxon>
        <taxon>Streptophyta</taxon>
        <taxon>Embryophyta</taxon>
        <taxon>Tracheophyta</taxon>
        <taxon>Spermatophyta</taxon>
        <taxon>Magnoliopsida</taxon>
        <taxon>Ranunculales</taxon>
        <taxon>Ranunculaceae</taxon>
        <taxon>Coptidoideae</taxon>
        <taxon>Coptis</taxon>
    </lineage>
</organism>
<sequence length="484" mass="55077">MINNSSHWFDVLFGISLCKWGLHVNLMANDARKELYEKEKEILDLKQEALGLKQALKDANDQCVLLFNEVQKAWKVSFTLQADLKSENLLLIEKHKVEKDQNAQLKNQVAHLLQLDQDQKIQIQQQDTTIQSLQTLYLMSSLEQLSISFNNFSGQLSKRLSKLFRLKTLVVSDVFGNLIELEQFSTNSNIFSGLLPSSLSFCPMLGVLDLHNNSLTGNISLTFTRLPNLTSLDIATNHFSGPFPATLSSCRQLKIHSFKNLPGALGVLQQCHNLTTLTLTRNFQGEEIPQNVTGFKNLMFPAVGNCANGCTNATASASMPFYVKYICELDWFRSWGFVMVAIDVLKYAHSPVHRARVVVSYWLEKRMSTEKYGKCMFRSDINSCKITAAVLDVMSWSDVSSRSYPSSFEIKDWCKWASRGHCCSLLYSYTRVPYNISIGVDRQCKQRSQSEEVYHPKAHLQLAIRGDRMRSLTRRSREQLKVVV</sequence>
<evidence type="ECO:0000313" key="3">
    <source>
        <dbReference type="Proteomes" id="UP000631114"/>
    </source>
</evidence>
<keyword evidence="3" id="KW-1185">Reference proteome</keyword>
<evidence type="ECO:0000313" key="2">
    <source>
        <dbReference type="EMBL" id="KAF9611633.1"/>
    </source>
</evidence>
<feature type="coiled-coil region" evidence="1">
    <location>
        <begin position="28"/>
        <end position="62"/>
    </location>
</feature>
<dbReference type="Proteomes" id="UP000631114">
    <property type="component" value="Unassembled WGS sequence"/>
</dbReference>
<dbReference type="EMBL" id="JADFTS010000004">
    <property type="protein sequence ID" value="KAF9611633.1"/>
    <property type="molecule type" value="Genomic_DNA"/>
</dbReference>
<proteinExistence type="predicted"/>
<dbReference type="Pfam" id="PF00560">
    <property type="entry name" value="LRR_1"/>
    <property type="match status" value="2"/>
</dbReference>
<dbReference type="PANTHER" id="PTHR46662:SF104">
    <property type="entry name" value="GPI-ANCHORED ADHESIN-LIKE PROTEIN PGA55-RELATED"/>
    <property type="match status" value="1"/>
</dbReference>
<dbReference type="Gene3D" id="3.80.10.10">
    <property type="entry name" value="Ribonuclease Inhibitor"/>
    <property type="match status" value="1"/>
</dbReference>
<dbReference type="OrthoDB" id="3176171at2759"/>
<keyword evidence="1" id="KW-0175">Coiled coil</keyword>
<comment type="caution">
    <text evidence="2">The sequence shown here is derived from an EMBL/GenBank/DDBJ whole genome shotgun (WGS) entry which is preliminary data.</text>
</comment>
<accession>A0A835LX86</accession>
<dbReference type="InterPro" id="IPR032675">
    <property type="entry name" value="LRR_dom_sf"/>
</dbReference>
<evidence type="ECO:0000256" key="1">
    <source>
        <dbReference type="SAM" id="Coils"/>
    </source>
</evidence>
<dbReference type="PANTHER" id="PTHR46662">
    <property type="entry name" value="DI-GLUCOSE BINDING PROTEIN WITH LEUCINE-RICH REPEAT DOMAIN-CONTAINING PROTEIN"/>
    <property type="match status" value="1"/>
</dbReference>
<dbReference type="AlphaFoldDB" id="A0A835LX86"/>
<dbReference type="InterPro" id="IPR001611">
    <property type="entry name" value="Leu-rich_rpt"/>
</dbReference>